<comment type="subcellular location">
    <subcellularLocation>
        <location evidence="1 3">Nucleus</location>
    </subcellularLocation>
</comment>
<protein>
    <submittedName>
        <fullName evidence="7">Uncharacterized protein MANES_08G061400</fullName>
    </submittedName>
</protein>
<dbReference type="GO" id="GO:0005634">
    <property type="term" value="C:nucleus"/>
    <property type="evidence" value="ECO:0007669"/>
    <property type="project" value="UniProtKB-SubCell"/>
</dbReference>
<feature type="region of interest" description="Disordered" evidence="5">
    <location>
        <begin position="251"/>
        <end position="274"/>
    </location>
</feature>
<dbReference type="SMART" id="SM00509">
    <property type="entry name" value="TFS2N"/>
    <property type="match status" value="1"/>
</dbReference>
<dbReference type="CDD" id="cd00183">
    <property type="entry name" value="TFIIS_I"/>
    <property type="match status" value="1"/>
</dbReference>
<dbReference type="PANTHER" id="PTHR46554">
    <property type="entry name" value="MEDIATOR OF RNA POLYMERASE II TRANSCRIPTION SUBUNIT 26A-RELATED"/>
    <property type="match status" value="1"/>
</dbReference>
<dbReference type="AlphaFoldDB" id="A0A2P2KTT3"/>
<dbReference type="SUPFAM" id="SSF47676">
    <property type="entry name" value="Conserved domain common to transcription factors TFIIS, elongin A, CRSP70"/>
    <property type="match status" value="1"/>
</dbReference>
<dbReference type="InterPro" id="IPR017923">
    <property type="entry name" value="TFIIS_N"/>
</dbReference>
<feature type="region of interest" description="Disordered" evidence="5">
    <location>
        <begin position="359"/>
        <end position="380"/>
    </location>
</feature>
<sequence>MKSGSLDYWRNYFRTANSDIFGIIDHAILVAASDCPKEFRLRRDRIAERLFSCRWTRCSGCNRVELAVPGHIGDGEIDDRACKSRDDANGSHNDDDDGIEIDIEGGCEFEEGGASKESKVNSSNNRDNDTEYNYGVNSNDDQLLSNYSYGDAEALTDEIEEESEVVGEVLRIKDILLNSRDESDSVLFESLRRLQLMALTVDTLKATEIGKAVNGLRKHGSKPICHLARTLIEGWKDLVDEWYNATMAIKGDEGTPESVNPSSVDEEEEGLPSPPLDEGAFFAAQTTAMELSQFFDGMDEDGNTRNSREFIKNRENGRMPSRQNHNITKQKPQTTNGSSVLTKDNKSQVMKSQEVAMKPNKPLNADSGAGRPQRQNFGQNATVVSKLRQKTEKAVSQRKPSIDVQDKFKCSDEAAVLKKLEATKRKLQERYQQAENAKRQRTIQVMELHDLPKQAIVHRNPHLRPGNHNRPWAHGQR</sequence>
<name>A0A2P2KTT3_RHIMU</name>
<dbReference type="EMBL" id="GGEC01028652">
    <property type="protein sequence ID" value="MBX09136.1"/>
    <property type="molecule type" value="Transcribed_RNA"/>
</dbReference>
<proteinExistence type="predicted"/>
<evidence type="ECO:0000313" key="7">
    <source>
        <dbReference type="EMBL" id="MBX09136.1"/>
    </source>
</evidence>
<accession>A0A2P2KTT3</accession>
<evidence type="ECO:0000256" key="2">
    <source>
        <dbReference type="ARBA" id="ARBA00023242"/>
    </source>
</evidence>
<evidence type="ECO:0000256" key="5">
    <source>
        <dbReference type="SAM" id="MobiDB-lite"/>
    </source>
</evidence>
<dbReference type="Gene3D" id="1.20.930.10">
    <property type="entry name" value="Conserved domain common to transcription factors TFIIS, elongin A, CRSP70"/>
    <property type="match status" value="1"/>
</dbReference>
<keyword evidence="2 3" id="KW-0539">Nucleus</keyword>
<dbReference type="PANTHER" id="PTHR46554:SF2">
    <property type="entry name" value="TFIIS N-TERMINAL DOMAIN-CONTAINING PROTEIN"/>
    <property type="match status" value="1"/>
</dbReference>
<reference evidence="7" key="1">
    <citation type="submission" date="2018-02" db="EMBL/GenBank/DDBJ databases">
        <title>Rhizophora mucronata_Transcriptome.</title>
        <authorList>
            <person name="Meera S.P."/>
            <person name="Sreeshan A."/>
            <person name="Augustine A."/>
        </authorList>
    </citation>
    <scope>NUCLEOTIDE SEQUENCE</scope>
    <source>
        <tissue evidence="7">Leaf</tissue>
    </source>
</reference>
<feature type="domain" description="TFIIS N-terminal" evidence="6">
    <location>
        <begin position="167"/>
        <end position="242"/>
    </location>
</feature>
<feature type="region of interest" description="Disordered" evidence="5">
    <location>
        <begin position="111"/>
        <end position="137"/>
    </location>
</feature>
<evidence type="ECO:0000259" key="6">
    <source>
        <dbReference type="PROSITE" id="PS51319"/>
    </source>
</evidence>
<feature type="coiled-coil region" evidence="4">
    <location>
        <begin position="410"/>
        <end position="444"/>
    </location>
</feature>
<dbReference type="Pfam" id="PF08711">
    <property type="entry name" value="Med26"/>
    <property type="match status" value="1"/>
</dbReference>
<evidence type="ECO:0000256" key="4">
    <source>
        <dbReference type="SAM" id="Coils"/>
    </source>
</evidence>
<feature type="region of interest" description="Disordered" evidence="5">
    <location>
        <begin position="312"/>
        <end position="344"/>
    </location>
</feature>
<organism evidence="7">
    <name type="scientific">Rhizophora mucronata</name>
    <name type="common">Asiatic mangrove</name>
    <dbReference type="NCBI Taxonomy" id="61149"/>
    <lineage>
        <taxon>Eukaryota</taxon>
        <taxon>Viridiplantae</taxon>
        <taxon>Streptophyta</taxon>
        <taxon>Embryophyta</taxon>
        <taxon>Tracheophyta</taxon>
        <taxon>Spermatophyta</taxon>
        <taxon>Magnoliopsida</taxon>
        <taxon>eudicotyledons</taxon>
        <taxon>Gunneridae</taxon>
        <taxon>Pentapetalae</taxon>
        <taxon>rosids</taxon>
        <taxon>fabids</taxon>
        <taxon>Malpighiales</taxon>
        <taxon>Rhizophoraceae</taxon>
        <taxon>Rhizophora</taxon>
    </lineage>
</organism>
<dbReference type="InterPro" id="IPR035441">
    <property type="entry name" value="TFIIS/LEDGF_dom_sf"/>
</dbReference>
<feature type="compositionally biased region" description="Polar residues" evidence="5">
    <location>
        <begin position="321"/>
        <end position="344"/>
    </location>
</feature>
<feature type="region of interest" description="Disordered" evidence="5">
    <location>
        <begin position="456"/>
        <end position="477"/>
    </location>
</feature>
<dbReference type="PROSITE" id="PS51319">
    <property type="entry name" value="TFIIS_N"/>
    <property type="match status" value="1"/>
</dbReference>
<evidence type="ECO:0000256" key="1">
    <source>
        <dbReference type="ARBA" id="ARBA00004123"/>
    </source>
</evidence>
<dbReference type="InterPro" id="IPR003617">
    <property type="entry name" value="TFIIS/CRSP70_N_sub"/>
</dbReference>
<evidence type="ECO:0000256" key="3">
    <source>
        <dbReference type="PROSITE-ProRule" id="PRU00649"/>
    </source>
</evidence>
<keyword evidence="4" id="KW-0175">Coiled coil</keyword>